<keyword evidence="2" id="KW-1185">Reference proteome</keyword>
<evidence type="ECO:0000256" key="1">
    <source>
        <dbReference type="SAM" id="SignalP"/>
    </source>
</evidence>
<dbReference type="AlphaFoldDB" id="A0AAF3EQ53"/>
<dbReference type="Proteomes" id="UP000887575">
    <property type="component" value="Unassembled WGS sequence"/>
</dbReference>
<accession>A0AAF3EQ53</accession>
<feature type="chain" id="PRO_5041911201" evidence="1">
    <location>
        <begin position="17"/>
        <end position="216"/>
    </location>
</feature>
<evidence type="ECO:0000313" key="3">
    <source>
        <dbReference type="WBParaSite" id="MBELARI_LOCUS16214"/>
    </source>
</evidence>
<evidence type="ECO:0000313" key="2">
    <source>
        <dbReference type="Proteomes" id="UP000887575"/>
    </source>
</evidence>
<feature type="signal peptide" evidence="1">
    <location>
        <begin position="1"/>
        <end position="16"/>
    </location>
</feature>
<proteinExistence type="predicted"/>
<keyword evidence="1" id="KW-0732">Signal</keyword>
<name>A0AAF3EQ53_9BILA</name>
<dbReference type="PANTHER" id="PTHR35014">
    <property type="entry name" value="INFECTION RESPONSE PROTEIN-RELATED"/>
    <property type="match status" value="1"/>
</dbReference>
<sequence>MRNLVFAILLLGVVDAQSCNQNSLKILANCYSNFVAYYGFDMKTTNKLPAYWDMHNVRQKMLLDQGLTVQPKICDVATSLYDCSSKVRYGAECLTQLGANTSDAQDWMTDRAVGEYQCTTGYATLIADFTCIGTARDTYAVQLQNCSDQLDIALKNNPINACKDLNDFLGCQPPYYASACDFNAGVFMCGVTRAGINAGSDLCDKLGLLDQCAPYK</sequence>
<protein>
    <submittedName>
        <fullName evidence="3">Uncharacterized protein</fullName>
    </submittedName>
</protein>
<dbReference type="WBParaSite" id="MBELARI_LOCUS16214">
    <property type="protein sequence ID" value="MBELARI_LOCUS16214"/>
    <property type="gene ID" value="MBELARI_LOCUS16214"/>
</dbReference>
<dbReference type="PANTHER" id="PTHR35014:SF1">
    <property type="entry name" value="INFECTION RESPONSE PROTEIN"/>
    <property type="match status" value="1"/>
</dbReference>
<reference evidence="3" key="1">
    <citation type="submission" date="2024-02" db="UniProtKB">
        <authorList>
            <consortium name="WormBaseParasite"/>
        </authorList>
    </citation>
    <scope>IDENTIFICATION</scope>
</reference>
<organism evidence="2 3">
    <name type="scientific">Mesorhabditis belari</name>
    <dbReference type="NCBI Taxonomy" id="2138241"/>
    <lineage>
        <taxon>Eukaryota</taxon>
        <taxon>Metazoa</taxon>
        <taxon>Ecdysozoa</taxon>
        <taxon>Nematoda</taxon>
        <taxon>Chromadorea</taxon>
        <taxon>Rhabditida</taxon>
        <taxon>Rhabditina</taxon>
        <taxon>Rhabditomorpha</taxon>
        <taxon>Rhabditoidea</taxon>
        <taxon>Rhabditidae</taxon>
        <taxon>Mesorhabditinae</taxon>
        <taxon>Mesorhabditis</taxon>
    </lineage>
</organism>